<protein>
    <recommendedName>
        <fullName evidence="6">RNA polymerase sigma factor</fullName>
    </recommendedName>
</protein>
<evidence type="ECO:0000313" key="9">
    <source>
        <dbReference type="EMBL" id="QDU68555.1"/>
    </source>
</evidence>
<name>A0A518BNJ9_9BACT</name>
<proteinExistence type="inferred from homology"/>
<dbReference type="GO" id="GO:0030246">
    <property type="term" value="F:carbohydrate binding"/>
    <property type="evidence" value="ECO:0007669"/>
    <property type="project" value="InterPro"/>
</dbReference>
<dbReference type="PANTHER" id="PTHR43133">
    <property type="entry name" value="RNA POLYMERASE ECF-TYPE SIGMA FACTO"/>
    <property type="match status" value="1"/>
</dbReference>
<dbReference type="InterPro" id="IPR008969">
    <property type="entry name" value="CarboxyPept-like_regulatory"/>
</dbReference>
<dbReference type="InterPro" id="IPR007627">
    <property type="entry name" value="RNA_pol_sigma70_r2"/>
</dbReference>
<sequence length="921" mass="96872">MNDLSTRHFLTWRGRRDAASLEAVFDATAPGLLRLALHLVGDAQVAEDLVQQTFLAAIEAPELFDAARGVEAWLAGILANRARRVHRDRARRIDPERVERALAAADPAELAANRELSAAVLEALDALDEPYRQAAVLRLVHGLEPAQIAHALGRAPGTVRVQLHRALEQLRRALPTGAALGILPLFDARASLAGVREAVLAAGTKPGLVAGSLTALTHAGALIVTTKIWIAAAAAAVSLLALIVFEGGRDAAPAAPTASPEAGGDALVALTTPADTERSALLSSAVDVPGAHSPIGSTVDDSAADGSVTIHIHADGRPVAGRELRLRVDGPDPELNARWRKTDERGLAVVDRLPPCSFAVEVAGGIWRDGAIGRDESKSIEIDLAQLARVEGNVVDALDEPIAGARILALNRHAPPMEVAVSDADGRFTIDGAGSDLRLVAEHPDYHVLDTVWADAKPRTTIDVRLVMHAESAVLEGLAVDERGDPVPGTWAELALWTEVEMRRRGEGITLGLRPRAVRVDDQGRFRFESLPAATVAVGARAPGRVGESRTVELEPGRTTRVTLRLTDGATVAGHVRDPQGRPLAGAQVAGPSGVEFARVTTLTDGDGAFRLDGVEPDPEATITARRAGADESGARATRALRAGELTTVELTLAPDARIGGRLRGPDGEPLAGWWVAFETRGDLVARGRQEATGADGSFEVDAAGTEPGCLVAMPPARGGLPPVAERCDVRPGDRVDLWVESERFPDAGFRIAVVDGAGRPLSGAQIGYAVEREGYPTMGSLEPVEPATGVLEVGQLAPGPVRVEVRTADRGRLSLGEVELRAGELRDLGTAAILEAGNIDLSWRPTADVVEPAVFARSTESPGLTEAATRMGDGRWRVGPLQPGTYDLLLVDRDGEPLVPCRGLVVVAGETLELGQVALD</sequence>
<evidence type="ECO:0000259" key="8">
    <source>
        <dbReference type="Pfam" id="PF08281"/>
    </source>
</evidence>
<keyword evidence="10" id="KW-1185">Reference proteome</keyword>
<dbReference type="Pfam" id="PF04542">
    <property type="entry name" value="Sigma70_r2"/>
    <property type="match status" value="1"/>
</dbReference>
<dbReference type="SUPFAM" id="SSF88946">
    <property type="entry name" value="Sigma2 domain of RNA polymerase sigma factors"/>
    <property type="match status" value="1"/>
</dbReference>
<dbReference type="InterPro" id="IPR039425">
    <property type="entry name" value="RNA_pol_sigma-70-like"/>
</dbReference>
<dbReference type="Proteomes" id="UP000316921">
    <property type="component" value="Chromosome"/>
</dbReference>
<dbReference type="RefSeq" id="WP_145067662.1">
    <property type="nucleotide sequence ID" value="NZ_CP036287.1"/>
</dbReference>
<dbReference type="PANTHER" id="PTHR43133:SF52">
    <property type="entry name" value="ECF RNA POLYMERASE SIGMA FACTOR SIGL"/>
    <property type="match status" value="1"/>
</dbReference>
<dbReference type="Gene3D" id="1.10.1740.10">
    <property type="match status" value="1"/>
</dbReference>
<keyword evidence="2 6" id="KW-0805">Transcription regulation</keyword>
<evidence type="ECO:0000256" key="3">
    <source>
        <dbReference type="ARBA" id="ARBA00023082"/>
    </source>
</evidence>
<dbReference type="InterPro" id="IPR036388">
    <property type="entry name" value="WH-like_DNA-bd_sf"/>
</dbReference>
<dbReference type="PROSITE" id="PS01063">
    <property type="entry name" value="SIGMA70_ECF"/>
    <property type="match status" value="1"/>
</dbReference>
<dbReference type="InterPro" id="IPR014284">
    <property type="entry name" value="RNA_pol_sigma-70_dom"/>
</dbReference>
<evidence type="ECO:0000313" key="10">
    <source>
        <dbReference type="Proteomes" id="UP000316921"/>
    </source>
</evidence>
<dbReference type="Gene3D" id="2.60.40.1120">
    <property type="entry name" value="Carboxypeptidase-like, regulatory domain"/>
    <property type="match status" value="1"/>
</dbReference>
<dbReference type="InterPro" id="IPR013249">
    <property type="entry name" value="RNA_pol_sigma70_r4_t2"/>
</dbReference>
<dbReference type="KEGG" id="pbap:Pla133_36540"/>
<organism evidence="9 10">
    <name type="scientific">Engelhardtia mirabilis</name>
    <dbReference type="NCBI Taxonomy" id="2528011"/>
    <lineage>
        <taxon>Bacteria</taxon>
        <taxon>Pseudomonadati</taxon>
        <taxon>Planctomycetota</taxon>
        <taxon>Planctomycetia</taxon>
        <taxon>Planctomycetia incertae sedis</taxon>
        <taxon>Engelhardtia</taxon>
    </lineage>
</organism>
<keyword evidence="4 6" id="KW-0238">DNA-binding</keyword>
<dbReference type="GO" id="GO:0006352">
    <property type="term" value="P:DNA-templated transcription initiation"/>
    <property type="evidence" value="ECO:0007669"/>
    <property type="project" value="InterPro"/>
</dbReference>
<dbReference type="InterPro" id="IPR013324">
    <property type="entry name" value="RNA_pol_sigma_r3/r4-like"/>
</dbReference>
<accession>A0A518BNJ9</accession>
<evidence type="ECO:0000256" key="4">
    <source>
        <dbReference type="ARBA" id="ARBA00023125"/>
    </source>
</evidence>
<dbReference type="GO" id="GO:0016987">
    <property type="term" value="F:sigma factor activity"/>
    <property type="evidence" value="ECO:0007669"/>
    <property type="project" value="UniProtKB-KW"/>
</dbReference>
<keyword evidence="5 6" id="KW-0804">Transcription</keyword>
<dbReference type="Pfam" id="PF13620">
    <property type="entry name" value="CarboxypepD_reg"/>
    <property type="match status" value="2"/>
</dbReference>
<dbReference type="SUPFAM" id="SSF49464">
    <property type="entry name" value="Carboxypeptidase regulatory domain-like"/>
    <property type="match status" value="2"/>
</dbReference>
<dbReference type="NCBIfam" id="TIGR02937">
    <property type="entry name" value="sigma70-ECF"/>
    <property type="match status" value="1"/>
</dbReference>
<dbReference type="InterPro" id="IPR000838">
    <property type="entry name" value="RNA_pol_sigma70_ECF_CS"/>
</dbReference>
<dbReference type="InterPro" id="IPR013325">
    <property type="entry name" value="RNA_pol_sigma_r2"/>
</dbReference>
<evidence type="ECO:0000256" key="5">
    <source>
        <dbReference type="ARBA" id="ARBA00023163"/>
    </source>
</evidence>
<dbReference type="Gene3D" id="1.10.10.10">
    <property type="entry name" value="Winged helix-like DNA-binding domain superfamily/Winged helix DNA-binding domain"/>
    <property type="match status" value="1"/>
</dbReference>
<feature type="domain" description="RNA polymerase sigma-70 region 2" evidence="7">
    <location>
        <begin position="25"/>
        <end position="92"/>
    </location>
</feature>
<dbReference type="SUPFAM" id="SSF49452">
    <property type="entry name" value="Starch-binding domain-like"/>
    <property type="match status" value="1"/>
</dbReference>
<dbReference type="CDD" id="cd06171">
    <property type="entry name" value="Sigma70_r4"/>
    <property type="match status" value="1"/>
</dbReference>
<feature type="domain" description="RNA polymerase sigma factor 70 region 4 type 2" evidence="8">
    <location>
        <begin position="119"/>
        <end position="170"/>
    </location>
</feature>
<dbReference type="EMBL" id="CP036287">
    <property type="protein sequence ID" value="QDU68555.1"/>
    <property type="molecule type" value="Genomic_DNA"/>
</dbReference>
<keyword evidence="3 6" id="KW-0731">Sigma factor</keyword>
<dbReference type="SUPFAM" id="SSF88659">
    <property type="entry name" value="Sigma3 and sigma4 domains of RNA polymerase sigma factors"/>
    <property type="match status" value="1"/>
</dbReference>
<dbReference type="GO" id="GO:0003677">
    <property type="term" value="F:DNA binding"/>
    <property type="evidence" value="ECO:0007669"/>
    <property type="project" value="UniProtKB-KW"/>
</dbReference>
<evidence type="ECO:0000256" key="1">
    <source>
        <dbReference type="ARBA" id="ARBA00010641"/>
    </source>
</evidence>
<dbReference type="AlphaFoldDB" id="A0A518BNJ9"/>
<evidence type="ECO:0000256" key="6">
    <source>
        <dbReference type="RuleBase" id="RU000716"/>
    </source>
</evidence>
<evidence type="ECO:0000259" key="7">
    <source>
        <dbReference type="Pfam" id="PF04542"/>
    </source>
</evidence>
<gene>
    <name evidence="9" type="primary">sigE_9</name>
    <name evidence="9" type="ORF">Pla133_36540</name>
</gene>
<evidence type="ECO:0000256" key="2">
    <source>
        <dbReference type="ARBA" id="ARBA00023015"/>
    </source>
</evidence>
<dbReference type="Pfam" id="PF08281">
    <property type="entry name" value="Sigma70_r4_2"/>
    <property type="match status" value="1"/>
</dbReference>
<dbReference type="InterPro" id="IPR013784">
    <property type="entry name" value="Carb-bd-like_fold"/>
</dbReference>
<reference evidence="9 10" key="1">
    <citation type="submission" date="2019-02" db="EMBL/GenBank/DDBJ databases">
        <title>Deep-cultivation of Planctomycetes and their phenomic and genomic characterization uncovers novel biology.</title>
        <authorList>
            <person name="Wiegand S."/>
            <person name="Jogler M."/>
            <person name="Boedeker C."/>
            <person name="Pinto D."/>
            <person name="Vollmers J."/>
            <person name="Rivas-Marin E."/>
            <person name="Kohn T."/>
            <person name="Peeters S.H."/>
            <person name="Heuer A."/>
            <person name="Rast P."/>
            <person name="Oberbeckmann S."/>
            <person name="Bunk B."/>
            <person name="Jeske O."/>
            <person name="Meyerdierks A."/>
            <person name="Storesund J.E."/>
            <person name="Kallscheuer N."/>
            <person name="Luecker S."/>
            <person name="Lage O.M."/>
            <person name="Pohl T."/>
            <person name="Merkel B.J."/>
            <person name="Hornburger P."/>
            <person name="Mueller R.-W."/>
            <person name="Bruemmer F."/>
            <person name="Labrenz M."/>
            <person name="Spormann A.M."/>
            <person name="Op den Camp H."/>
            <person name="Overmann J."/>
            <person name="Amann R."/>
            <person name="Jetten M.S.M."/>
            <person name="Mascher T."/>
            <person name="Medema M.H."/>
            <person name="Devos D.P."/>
            <person name="Kaster A.-K."/>
            <person name="Ovreas L."/>
            <person name="Rohde M."/>
            <person name="Galperin M.Y."/>
            <person name="Jogler C."/>
        </authorList>
    </citation>
    <scope>NUCLEOTIDE SEQUENCE [LARGE SCALE GENOMIC DNA]</scope>
    <source>
        <strain evidence="9 10">Pla133</strain>
    </source>
</reference>
<comment type="similarity">
    <text evidence="1 6">Belongs to the sigma-70 factor family. ECF subfamily.</text>
</comment>